<dbReference type="Pfam" id="PF00903">
    <property type="entry name" value="Glyoxalase"/>
    <property type="match status" value="1"/>
</dbReference>
<dbReference type="CDD" id="cd07247">
    <property type="entry name" value="SgaA_N_like"/>
    <property type="match status" value="1"/>
</dbReference>
<dbReference type="PANTHER" id="PTHR33993">
    <property type="entry name" value="GLYOXALASE-RELATED"/>
    <property type="match status" value="1"/>
</dbReference>
<reference evidence="2 3" key="1">
    <citation type="submission" date="2019-03" db="EMBL/GenBank/DDBJ databases">
        <title>Empedobacter tilapiae sp. nov., isolated from an intestine of Nile tilapia Oreochromis niloticus.</title>
        <authorList>
            <person name="Kim Y.-O."/>
            <person name="Yoon J.-H."/>
        </authorList>
    </citation>
    <scope>NUCLEOTIDE SEQUENCE [LARGE SCALE GENOMIC DNA]</scope>
    <source>
        <strain evidence="2 3">MRS2</strain>
    </source>
</reference>
<dbReference type="SUPFAM" id="SSF54593">
    <property type="entry name" value="Glyoxalase/Bleomycin resistance protein/Dihydroxybiphenyl dioxygenase"/>
    <property type="match status" value="1"/>
</dbReference>
<dbReference type="PROSITE" id="PS51819">
    <property type="entry name" value="VOC"/>
    <property type="match status" value="1"/>
</dbReference>
<dbReference type="EMBL" id="SRPE01000009">
    <property type="protein sequence ID" value="TGN24499.1"/>
    <property type="molecule type" value="Genomic_DNA"/>
</dbReference>
<comment type="caution">
    <text evidence="2">The sequence shown here is derived from an EMBL/GenBank/DDBJ whole genome shotgun (WGS) entry which is preliminary data.</text>
</comment>
<keyword evidence="3" id="KW-1185">Reference proteome</keyword>
<evidence type="ECO:0000259" key="1">
    <source>
        <dbReference type="PROSITE" id="PS51819"/>
    </source>
</evidence>
<dbReference type="AlphaFoldDB" id="A0A4Z1BHM2"/>
<dbReference type="OrthoDB" id="9804235at2"/>
<dbReference type="Proteomes" id="UP000297998">
    <property type="component" value="Unassembled WGS sequence"/>
</dbReference>
<accession>A0A4Z1BHM2</accession>
<organism evidence="2 3">
    <name type="scientific">Empedobacter tilapiae</name>
    <dbReference type="NCBI Taxonomy" id="2491114"/>
    <lineage>
        <taxon>Bacteria</taxon>
        <taxon>Pseudomonadati</taxon>
        <taxon>Bacteroidota</taxon>
        <taxon>Flavobacteriia</taxon>
        <taxon>Flavobacteriales</taxon>
        <taxon>Weeksellaceae</taxon>
        <taxon>Empedobacter</taxon>
    </lineage>
</organism>
<feature type="domain" description="VOC" evidence="1">
    <location>
        <begin position="3"/>
        <end position="120"/>
    </location>
</feature>
<dbReference type="PANTHER" id="PTHR33993:SF2">
    <property type="entry name" value="VOC DOMAIN-CONTAINING PROTEIN"/>
    <property type="match status" value="1"/>
</dbReference>
<evidence type="ECO:0000313" key="2">
    <source>
        <dbReference type="EMBL" id="TGN24499.1"/>
    </source>
</evidence>
<dbReference type="InterPro" id="IPR004360">
    <property type="entry name" value="Glyas_Fos-R_dOase_dom"/>
</dbReference>
<dbReference type="RefSeq" id="WP_135836169.1">
    <property type="nucleotide sequence ID" value="NZ_CAUQWU010000007.1"/>
</dbReference>
<evidence type="ECO:0000313" key="3">
    <source>
        <dbReference type="Proteomes" id="UP000297998"/>
    </source>
</evidence>
<dbReference type="InterPro" id="IPR029068">
    <property type="entry name" value="Glyas_Bleomycin-R_OHBP_Dase"/>
</dbReference>
<gene>
    <name evidence="2" type="ORF">E4J94_12675</name>
</gene>
<dbReference type="InterPro" id="IPR052164">
    <property type="entry name" value="Anthracycline_SecMetBiosynth"/>
</dbReference>
<sequence length="125" mass="14292">MNSIVYFEIQANDPKKCIKFYENIFGWNFVKQEGLPIEYFRINTSGMEGGMFKRPAEIPPLNCGTNAFTCTIQVENFDKIEQKIIENGGIVAMPKFAIPGMSWQGYFLDTDNNVFGIFEVDRNAK</sequence>
<dbReference type="Gene3D" id="3.10.180.10">
    <property type="entry name" value="2,3-Dihydroxybiphenyl 1,2-Dioxygenase, domain 1"/>
    <property type="match status" value="1"/>
</dbReference>
<dbReference type="InterPro" id="IPR037523">
    <property type="entry name" value="VOC_core"/>
</dbReference>
<proteinExistence type="predicted"/>
<protein>
    <submittedName>
        <fullName evidence="2">VOC family protein</fullName>
    </submittedName>
</protein>
<name>A0A4Z1BHM2_9FLAO</name>